<proteinExistence type="predicted"/>
<evidence type="ECO:0000313" key="1">
    <source>
        <dbReference type="EMBL" id="GFR25908.1"/>
    </source>
</evidence>
<keyword evidence="2" id="KW-1185">Reference proteome</keyword>
<dbReference type="AlphaFoldDB" id="A0A8X6HMF5"/>
<comment type="caution">
    <text evidence="1">The sequence shown here is derived from an EMBL/GenBank/DDBJ whole genome shotgun (WGS) entry which is preliminary data.</text>
</comment>
<dbReference type="EMBL" id="BMAO01038598">
    <property type="protein sequence ID" value="GFR25908.1"/>
    <property type="molecule type" value="Genomic_DNA"/>
</dbReference>
<gene>
    <name evidence="1" type="primary">AVEN_240424_1</name>
    <name evidence="1" type="ORF">TNCT_394491</name>
</gene>
<sequence>MIQILGWLRRFTKNCRKKMVNQEPFLSVDEVQDSRLGLLLLFRAESFPEIGDSKKCLLTVRDQSDLRRVKTKIIERNYSYAFRYPVLLPSRHYIVDSLDIII</sequence>
<dbReference type="OrthoDB" id="6428494at2759"/>
<reference evidence="1" key="1">
    <citation type="submission" date="2020-07" db="EMBL/GenBank/DDBJ databases">
        <title>Multicomponent nature underlies the extraordinary mechanical properties of spider dragline silk.</title>
        <authorList>
            <person name="Kono N."/>
            <person name="Nakamura H."/>
            <person name="Mori M."/>
            <person name="Yoshida Y."/>
            <person name="Ohtoshi R."/>
            <person name="Malay A.D."/>
            <person name="Moran D.A.P."/>
            <person name="Tomita M."/>
            <person name="Numata K."/>
            <person name="Arakawa K."/>
        </authorList>
    </citation>
    <scope>NUCLEOTIDE SEQUENCE</scope>
</reference>
<protein>
    <submittedName>
        <fullName evidence="1">Integrase catalytic domain-containing protein</fullName>
    </submittedName>
</protein>
<name>A0A8X6HMF5_TRICU</name>
<evidence type="ECO:0000313" key="2">
    <source>
        <dbReference type="Proteomes" id="UP000887116"/>
    </source>
</evidence>
<dbReference type="Proteomes" id="UP000887116">
    <property type="component" value="Unassembled WGS sequence"/>
</dbReference>
<accession>A0A8X6HMF5</accession>
<organism evidence="1 2">
    <name type="scientific">Trichonephila clavata</name>
    <name type="common">Joro spider</name>
    <name type="synonym">Nephila clavata</name>
    <dbReference type="NCBI Taxonomy" id="2740835"/>
    <lineage>
        <taxon>Eukaryota</taxon>
        <taxon>Metazoa</taxon>
        <taxon>Ecdysozoa</taxon>
        <taxon>Arthropoda</taxon>
        <taxon>Chelicerata</taxon>
        <taxon>Arachnida</taxon>
        <taxon>Araneae</taxon>
        <taxon>Araneomorphae</taxon>
        <taxon>Entelegynae</taxon>
        <taxon>Araneoidea</taxon>
        <taxon>Nephilidae</taxon>
        <taxon>Trichonephila</taxon>
    </lineage>
</organism>